<evidence type="ECO:0000256" key="3">
    <source>
        <dbReference type="ARBA" id="ARBA00016205"/>
    </source>
</evidence>
<evidence type="ECO:0000256" key="4">
    <source>
        <dbReference type="ARBA" id="ARBA00022801"/>
    </source>
</evidence>
<evidence type="ECO:0000313" key="10">
    <source>
        <dbReference type="Proteomes" id="UP001596044"/>
    </source>
</evidence>
<dbReference type="InterPro" id="IPR017853">
    <property type="entry name" value="GH"/>
</dbReference>
<evidence type="ECO:0000259" key="8">
    <source>
        <dbReference type="Pfam" id="PF02837"/>
    </source>
</evidence>
<evidence type="ECO:0000259" key="7">
    <source>
        <dbReference type="Pfam" id="PF02836"/>
    </source>
</evidence>
<dbReference type="SUPFAM" id="SSF51445">
    <property type="entry name" value="(Trans)glycosidases"/>
    <property type="match status" value="1"/>
</dbReference>
<evidence type="ECO:0000259" key="6">
    <source>
        <dbReference type="Pfam" id="PF00703"/>
    </source>
</evidence>
<proteinExistence type="inferred from homology"/>
<dbReference type="InterPro" id="IPR006102">
    <property type="entry name" value="Ig-like_GH2"/>
</dbReference>
<gene>
    <name evidence="9" type="ORF">ACFPOG_17555</name>
</gene>
<dbReference type="Pfam" id="PF02837">
    <property type="entry name" value="Glyco_hydro_2_N"/>
    <property type="match status" value="1"/>
</dbReference>
<feature type="domain" description="Glycoside hydrolase family 2 catalytic" evidence="7">
    <location>
        <begin position="263"/>
        <end position="566"/>
    </location>
</feature>
<dbReference type="Gene3D" id="3.20.20.80">
    <property type="entry name" value="Glycosidases"/>
    <property type="match status" value="1"/>
</dbReference>
<dbReference type="Proteomes" id="UP001596044">
    <property type="component" value="Unassembled WGS sequence"/>
</dbReference>
<dbReference type="InterPro" id="IPR036156">
    <property type="entry name" value="Beta-gal/glucu_dom_sf"/>
</dbReference>
<comment type="similarity">
    <text evidence="1">Belongs to the glycosyl hydrolase 2 family.</text>
</comment>
<evidence type="ECO:0000313" key="9">
    <source>
        <dbReference type="EMBL" id="MFC5450059.1"/>
    </source>
</evidence>
<dbReference type="PRINTS" id="PR00132">
    <property type="entry name" value="GLHYDRLASE2"/>
</dbReference>
<dbReference type="SUPFAM" id="SSF49303">
    <property type="entry name" value="beta-Galactosidase/glucuronidase domain"/>
    <property type="match status" value="1"/>
</dbReference>
<keyword evidence="4 9" id="KW-0378">Hydrolase</keyword>
<dbReference type="PANTHER" id="PTHR10066:SF67">
    <property type="entry name" value="BETA-GLUCURONIDASE"/>
    <property type="match status" value="1"/>
</dbReference>
<evidence type="ECO:0000256" key="5">
    <source>
        <dbReference type="ARBA" id="ARBA00023295"/>
    </source>
</evidence>
<dbReference type="Gene3D" id="2.60.120.260">
    <property type="entry name" value="Galactose-binding domain-like"/>
    <property type="match status" value="1"/>
</dbReference>
<keyword evidence="10" id="KW-1185">Reference proteome</keyword>
<feature type="domain" description="Glycosyl hydrolases family 2 sugar binding" evidence="8">
    <location>
        <begin position="16"/>
        <end position="157"/>
    </location>
</feature>
<reference evidence="10" key="1">
    <citation type="journal article" date="2019" name="Int. J. Syst. Evol. Microbiol.">
        <title>The Global Catalogue of Microorganisms (GCM) 10K type strain sequencing project: providing services to taxonomists for standard genome sequencing and annotation.</title>
        <authorList>
            <consortium name="The Broad Institute Genomics Platform"/>
            <consortium name="The Broad Institute Genome Sequencing Center for Infectious Disease"/>
            <person name="Wu L."/>
            <person name="Ma J."/>
        </authorList>
    </citation>
    <scope>NUCLEOTIDE SEQUENCE [LARGE SCALE GENOMIC DNA]</scope>
    <source>
        <strain evidence="10">KACC 11904</strain>
    </source>
</reference>
<dbReference type="Pfam" id="PF02836">
    <property type="entry name" value="Glyco_hydro_2_C"/>
    <property type="match status" value="1"/>
</dbReference>
<dbReference type="EMBL" id="JBHSMJ010000024">
    <property type="protein sequence ID" value="MFC5450059.1"/>
    <property type="molecule type" value="Genomic_DNA"/>
</dbReference>
<dbReference type="InterPro" id="IPR006101">
    <property type="entry name" value="Glyco_hydro_2"/>
</dbReference>
<dbReference type="EC" id="3.2.1.31" evidence="2"/>
<comment type="caution">
    <text evidence="9">The sequence shown here is derived from an EMBL/GenBank/DDBJ whole genome shotgun (WGS) entry which is preliminary data.</text>
</comment>
<sequence length="569" mass="65608">MIRTFHEHLIRKTSLLDGLWDFVTDSDNKGVQEQWHLRFPAPERQLVVPSCWNNEMGLFQYLGAAWYRTYFHTNGDSTHVRLTCHGVMHHGDVYVDGQHLGYHFGGFTPFSYVIPELPAGQHELIIRVDNTVDWQTLPTDIADWFSYGGIYRSVELQELSDVYIDRIKMDYTLAGENADVSVQVKLRSLSQKAISTPVAVQVNGQAFGAAEALVPAGETVTLTLKETLRQVKRWQIGNAALYTFSVNTPNDDQIDRIGFRTVESRGGQVLVNGEAVYFQGVNRHEEHPEWGFAMPPKLMLKDLDILADLGCNMVRGSHYPQSKYWVDLLDERGLAFWEEIPMWGYFMSRETLASPLFRERGLRMIEEMIERDYHNPSILFWGAHNEIDTRTEEAYSLTEAFVEKIRNLDASRLVIYATAYPEEDIVLPFFDVIGINKYYGWYQGSTEGFRTMLDDFHKHAETLRAGDRPVLMSEFGAAGIYGDTGWEPRLFSEDYQAEVLETALSIFRDDPKIVGTLIWQFSDIRVDLRSDRNYFRDRARSFNNKGLVNEYRKPKQAYRAVRSIYRSGK</sequence>
<feature type="domain" description="Glycoside hydrolase family 2 immunoglobulin-like beta-sandwich" evidence="6">
    <location>
        <begin position="162"/>
        <end position="260"/>
    </location>
</feature>
<dbReference type="RefSeq" id="WP_270880702.1">
    <property type="nucleotide sequence ID" value="NZ_JAQFVF010000035.1"/>
</dbReference>
<evidence type="ECO:0000256" key="1">
    <source>
        <dbReference type="ARBA" id="ARBA00007401"/>
    </source>
</evidence>
<evidence type="ECO:0000256" key="2">
    <source>
        <dbReference type="ARBA" id="ARBA00012761"/>
    </source>
</evidence>
<protein>
    <recommendedName>
        <fullName evidence="3">Beta-glucuronidase</fullName>
        <ecNumber evidence="2">3.2.1.31</ecNumber>
    </recommendedName>
</protein>
<name>A0ABW0K9Q1_9BACL</name>
<accession>A0ABW0K9Q1</accession>
<dbReference type="InterPro" id="IPR008979">
    <property type="entry name" value="Galactose-bd-like_sf"/>
</dbReference>
<dbReference type="InterPro" id="IPR013783">
    <property type="entry name" value="Ig-like_fold"/>
</dbReference>
<dbReference type="PANTHER" id="PTHR10066">
    <property type="entry name" value="BETA-GLUCURONIDASE"/>
    <property type="match status" value="1"/>
</dbReference>
<keyword evidence="5" id="KW-0326">Glycosidase</keyword>
<dbReference type="InterPro" id="IPR006104">
    <property type="entry name" value="Glyco_hydro_2_N"/>
</dbReference>
<dbReference type="Pfam" id="PF00703">
    <property type="entry name" value="Glyco_hydro_2"/>
    <property type="match status" value="1"/>
</dbReference>
<dbReference type="Gene3D" id="2.60.40.10">
    <property type="entry name" value="Immunoglobulins"/>
    <property type="match status" value="1"/>
</dbReference>
<dbReference type="SUPFAM" id="SSF49785">
    <property type="entry name" value="Galactose-binding domain-like"/>
    <property type="match status" value="1"/>
</dbReference>
<dbReference type="InterPro" id="IPR006103">
    <property type="entry name" value="Glyco_hydro_2_cat"/>
</dbReference>
<dbReference type="GO" id="GO:0016787">
    <property type="term" value="F:hydrolase activity"/>
    <property type="evidence" value="ECO:0007669"/>
    <property type="project" value="UniProtKB-KW"/>
</dbReference>
<organism evidence="9 10">
    <name type="scientific">Paenibacillus aestuarii</name>
    <dbReference type="NCBI Taxonomy" id="516965"/>
    <lineage>
        <taxon>Bacteria</taxon>
        <taxon>Bacillati</taxon>
        <taxon>Bacillota</taxon>
        <taxon>Bacilli</taxon>
        <taxon>Bacillales</taxon>
        <taxon>Paenibacillaceae</taxon>
        <taxon>Paenibacillus</taxon>
    </lineage>
</organism>